<name>A0AAV5W5H5_9BILA</name>
<evidence type="ECO:0000313" key="3">
    <source>
        <dbReference type="Proteomes" id="UP001432322"/>
    </source>
</evidence>
<protein>
    <submittedName>
        <fullName evidence="2">Uncharacterized protein</fullName>
    </submittedName>
</protein>
<dbReference type="AlphaFoldDB" id="A0AAV5W5H5"/>
<evidence type="ECO:0000313" key="2">
    <source>
        <dbReference type="EMBL" id="GMT26009.1"/>
    </source>
</evidence>
<feature type="non-terminal residue" evidence="2">
    <location>
        <position position="95"/>
    </location>
</feature>
<organism evidence="2 3">
    <name type="scientific">Pristionchus fissidentatus</name>
    <dbReference type="NCBI Taxonomy" id="1538716"/>
    <lineage>
        <taxon>Eukaryota</taxon>
        <taxon>Metazoa</taxon>
        <taxon>Ecdysozoa</taxon>
        <taxon>Nematoda</taxon>
        <taxon>Chromadorea</taxon>
        <taxon>Rhabditida</taxon>
        <taxon>Rhabditina</taxon>
        <taxon>Diplogasteromorpha</taxon>
        <taxon>Diplogasteroidea</taxon>
        <taxon>Neodiplogasteridae</taxon>
        <taxon>Pristionchus</taxon>
    </lineage>
</organism>
<feature type="region of interest" description="Disordered" evidence="1">
    <location>
        <begin position="19"/>
        <end position="95"/>
    </location>
</feature>
<keyword evidence="3" id="KW-1185">Reference proteome</keyword>
<accession>A0AAV5W5H5</accession>
<reference evidence="2" key="1">
    <citation type="submission" date="2023-10" db="EMBL/GenBank/DDBJ databases">
        <title>Genome assembly of Pristionchus species.</title>
        <authorList>
            <person name="Yoshida K."/>
            <person name="Sommer R.J."/>
        </authorList>
    </citation>
    <scope>NUCLEOTIDE SEQUENCE</scope>
    <source>
        <strain evidence="2">RS5133</strain>
    </source>
</reference>
<dbReference type="EMBL" id="BTSY01000004">
    <property type="protein sequence ID" value="GMT26009.1"/>
    <property type="molecule type" value="Genomic_DNA"/>
</dbReference>
<feature type="non-terminal residue" evidence="2">
    <location>
        <position position="1"/>
    </location>
</feature>
<proteinExistence type="predicted"/>
<sequence>LVLSLLLAVFLSEALKILPPPGLKPAKERFNETSPAAALPTSEPPKSNAGGSTLTVLKKSKRGGSSESSSHSRETIASPLSPYTVTVTHAPKQKR</sequence>
<evidence type="ECO:0000256" key="1">
    <source>
        <dbReference type="SAM" id="MobiDB-lite"/>
    </source>
</evidence>
<dbReference type="Proteomes" id="UP001432322">
    <property type="component" value="Unassembled WGS sequence"/>
</dbReference>
<gene>
    <name evidence="2" type="ORF">PFISCL1PPCAC_17306</name>
</gene>
<comment type="caution">
    <text evidence="2">The sequence shown here is derived from an EMBL/GenBank/DDBJ whole genome shotgun (WGS) entry which is preliminary data.</text>
</comment>